<comment type="similarity">
    <text evidence="8">Belongs to the WUS homeobox family.</text>
</comment>
<evidence type="ECO:0000256" key="6">
    <source>
        <dbReference type="ARBA" id="ARBA00023163"/>
    </source>
</evidence>
<keyword evidence="3" id="KW-0805">Transcription regulation</keyword>
<evidence type="ECO:0000256" key="8">
    <source>
        <dbReference type="ARBA" id="ARBA00024040"/>
    </source>
</evidence>
<dbReference type="InterPro" id="IPR001356">
    <property type="entry name" value="HD"/>
</dbReference>
<evidence type="ECO:0000256" key="10">
    <source>
        <dbReference type="RuleBase" id="RU000682"/>
    </source>
</evidence>
<evidence type="ECO:0000256" key="3">
    <source>
        <dbReference type="ARBA" id="ARBA00023015"/>
    </source>
</evidence>
<keyword evidence="2" id="KW-0217">Developmental protein</keyword>
<dbReference type="PANTHER" id="PTHR45940">
    <property type="entry name" value="WUSCHEL-RELATED HOMEOBOX 1-RELATED"/>
    <property type="match status" value="1"/>
</dbReference>
<keyword evidence="5 9" id="KW-0371">Homeobox</keyword>
<dbReference type="EMBL" id="LR746271">
    <property type="protein sequence ID" value="CAA7400878.1"/>
    <property type="molecule type" value="Genomic_DNA"/>
</dbReference>
<dbReference type="InterPro" id="IPR044555">
    <property type="entry name" value="WUSCHEL-like"/>
</dbReference>
<dbReference type="GO" id="GO:0003700">
    <property type="term" value="F:DNA-binding transcription factor activity"/>
    <property type="evidence" value="ECO:0007669"/>
    <property type="project" value="InterPro"/>
</dbReference>
<evidence type="ECO:0000256" key="9">
    <source>
        <dbReference type="PROSITE-ProRule" id="PRU00108"/>
    </source>
</evidence>
<gene>
    <name evidence="13" type="ORF">SI8410_08011556</name>
</gene>
<dbReference type="OrthoDB" id="768142at2759"/>
<feature type="region of interest" description="Disordered" evidence="11">
    <location>
        <begin position="124"/>
        <end position="146"/>
    </location>
</feature>
<protein>
    <recommendedName>
        <fullName evidence="12">Homeobox domain-containing protein</fullName>
    </recommendedName>
</protein>
<proteinExistence type="inferred from homology"/>
<organism evidence="13 14">
    <name type="scientific">Spirodela intermedia</name>
    <name type="common">Intermediate duckweed</name>
    <dbReference type="NCBI Taxonomy" id="51605"/>
    <lineage>
        <taxon>Eukaryota</taxon>
        <taxon>Viridiplantae</taxon>
        <taxon>Streptophyta</taxon>
        <taxon>Embryophyta</taxon>
        <taxon>Tracheophyta</taxon>
        <taxon>Spermatophyta</taxon>
        <taxon>Magnoliopsida</taxon>
        <taxon>Liliopsida</taxon>
        <taxon>Araceae</taxon>
        <taxon>Lemnoideae</taxon>
        <taxon>Spirodela</taxon>
    </lineage>
</organism>
<evidence type="ECO:0000256" key="7">
    <source>
        <dbReference type="ARBA" id="ARBA00023242"/>
    </source>
</evidence>
<dbReference type="InterPro" id="IPR009057">
    <property type="entry name" value="Homeodomain-like_sf"/>
</dbReference>
<dbReference type="Gene3D" id="1.10.10.60">
    <property type="entry name" value="Homeodomain-like"/>
    <property type="match status" value="1"/>
</dbReference>
<dbReference type="Proteomes" id="UP000663760">
    <property type="component" value="Chromosome 8"/>
</dbReference>
<dbReference type="PANTHER" id="PTHR45940:SF13">
    <property type="entry name" value="WUSCHEL-RELATED HOMEOBOX 1"/>
    <property type="match status" value="1"/>
</dbReference>
<evidence type="ECO:0000313" key="13">
    <source>
        <dbReference type="EMBL" id="CAA7400878.1"/>
    </source>
</evidence>
<dbReference type="SMART" id="SM00389">
    <property type="entry name" value="HOX"/>
    <property type="match status" value="1"/>
</dbReference>
<dbReference type="GO" id="GO:0099402">
    <property type="term" value="P:plant organ development"/>
    <property type="evidence" value="ECO:0007669"/>
    <property type="project" value="InterPro"/>
</dbReference>
<dbReference type="CDD" id="cd00086">
    <property type="entry name" value="homeodomain"/>
    <property type="match status" value="1"/>
</dbReference>
<feature type="DNA-binding region" description="Homeobox" evidence="9">
    <location>
        <begin position="57"/>
        <end position="121"/>
    </location>
</feature>
<dbReference type="GO" id="GO:0003677">
    <property type="term" value="F:DNA binding"/>
    <property type="evidence" value="ECO:0007669"/>
    <property type="project" value="UniProtKB-UniRule"/>
</dbReference>
<keyword evidence="7 9" id="KW-0539">Nucleus</keyword>
<dbReference type="AlphaFoldDB" id="A0A7I8KUV3"/>
<evidence type="ECO:0000259" key="12">
    <source>
        <dbReference type="PROSITE" id="PS50071"/>
    </source>
</evidence>
<accession>A0A7I8KUV3</accession>
<evidence type="ECO:0000313" key="14">
    <source>
        <dbReference type="Proteomes" id="UP000663760"/>
    </source>
</evidence>
<evidence type="ECO:0000256" key="2">
    <source>
        <dbReference type="ARBA" id="ARBA00022473"/>
    </source>
</evidence>
<dbReference type="PROSITE" id="PS50071">
    <property type="entry name" value="HOMEOBOX_2"/>
    <property type="match status" value="1"/>
</dbReference>
<reference evidence="13" key="1">
    <citation type="submission" date="2020-02" db="EMBL/GenBank/DDBJ databases">
        <authorList>
            <person name="Scholz U."/>
            <person name="Mascher M."/>
            <person name="Fiebig A."/>
        </authorList>
    </citation>
    <scope>NUCLEOTIDE SEQUENCE</scope>
</reference>
<keyword evidence="14" id="KW-1185">Reference proteome</keyword>
<evidence type="ECO:0000256" key="11">
    <source>
        <dbReference type="SAM" id="MobiDB-lite"/>
    </source>
</evidence>
<keyword evidence="4 9" id="KW-0238">DNA-binding</keyword>
<comment type="subcellular location">
    <subcellularLocation>
        <location evidence="1 9 10">Nucleus</location>
    </subcellularLocation>
</comment>
<name>A0A7I8KUV3_SPIIN</name>
<feature type="domain" description="Homeobox" evidence="12">
    <location>
        <begin position="55"/>
        <end position="120"/>
    </location>
</feature>
<evidence type="ECO:0000256" key="4">
    <source>
        <dbReference type="ARBA" id="ARBA00023125"/>
    </source>
</evidence>
<dbReference type="SUPFAM" id="SSF46689">
    <property type="entry name" value="Homeodomain-like"/>
    <property type="match status" value="1"/>
</dbReference>
<evidence type="ECO:0000256" key="1">
    <source>
        <dbReference type="ARBA" id="ARBA00004123"/>
    </source>
</evidence>
<dbReference type="GO" id="GO:0005634">
    <property type="term" value="C:nucleus"/>
    <property type="evidence" value="ECO:0007669"/>
    <property type="project" value="UniProtKB-SubCell"/>
</dbReference>
<evidence type="ECO:0000256" key="5">
    <source>
        <dbReference type="ARBA" id="ARBA00023155"/>
    </source>
</evidence>
<dbReference type="Pfam" id="PF00046">
    <property type="entry name" value="Homeodomain"/>
    <property type="match status" value="1"/>
</dbReference>
<keyword evidence="6" id="KW-0804">Transcription</keyword>
<sequence length="146" mass="17112">MSMVANCSSDPLRIRKLRMLATAGLSSYIYHIMPQRRSHPPTNNHCLKNVADQQKHRSGSRWNPTREQLKELEEIYKRGTRTPPAHQIQLIAAELRRYGRIEGKNVFYWFQNHKARERQRLRRQLEADSPPENSNRQDLGAVLTPT</sequence>